<sequence length="143" mass="15315">MESSSAQEQSSVDGCGVGPVKKLQERGFALNDIMVICYYSEAVKALKNFLKSQGIKVDEHSKVSRVETVGLALDIKTVDGSQGMEKLVVITMSITNGCNKDHLGLLRDLRRIKVSLSRAKVLRIGVAHRGIGQLGGISGGFGL</sequence>
<dbReference type="GeneID" id="28831577"/>
<dbReference type="Pfam" id="PF13087">
    <property type="entry name" value="AAA_12"/>
    <property type="match status" value="1"/>
</dbReference>
<evidence type="ECO:0000313" key="6">
    <source>
        <dbReference type="EMBL" id="KUJ21266.1"/>
    </source>
</evidence>
<name>A0A194XMB6_MOLSC</name>
<evidence type="ECO:0000256" key="1">
    <source>
        <dbReference type="ARBA" id="ARBA00022741"/>
    </source>
</evidence>
<dbReference type="PANTHER" id="PTHR43788">
    <property type="entry name" value="DNA2/NAM7 HELICASE FAMILY MEMBER"/>
    <property type="match status" value="1"/>
</dbReference>
<dbReference type="GO" id="GO:0016787">
    <property type="term" value="F:hydrolase activity"/>
    <property type="evidence" value="ECO:0007669"/>
    <property type="project" value="UniProtKB-KW"/>
</dbReference>
<dbReference type="RefSeq" id="XP_018075621.1">
    <property type="nucleotide sequence ID" value="XM_018221851.1"/>
</dbReference>
<keyword evidence="3" id="KW-0347">Helicase</keyword>
<dbReference type="Proteomes" id="UP000070700">
    <property type="component" value="Unassembled WGS sequence"/>
</dbReference>
<evidence type="ECO:0000256" key="2">
    <source>
        <dbReference type="ARBA" id="ARBA00022801"/>
    </source>
</evidence>
<dbReference type="EMBL" id="KQ947408">
    <property type="protein sequence ID" value="KUJ21266.1"/>
    <property type="molecule type" value="Genomic_DNA"/>
</dbReference>
<evidence type="ECO:0000259" key="5">
    <source>
        <dbReference type="Pfam" id="PF13087"/>
    </source>
</evidence>
<keyword evidence="2" id="KW-0378">Hydrolase</keyword>
<dbReference type="InterPro" id="IPR027417">
    <property type="entry name" value="P-loop_NTPase"/>
</dbReference>
<gene>
    <name evidence="6" type="ORF">LY89DRAFT_770516</name>
</gene>
<protein>
    <recommendedName>
        <fullName evidence="5">DNA2/NAM7 helicase-like C-terminal domain-containing protein</fullName>
    </recommendedName>
</protein>
<dbReference type="PANTHER" id="PTHR43788:SF8">
    <property type="entry name" value="DNA-BINDING PROTEIN SMUBP-2"/>
    <property type="match status" value="1"/>
</dbReference>
<dbReference type="InterPro" id="IPR041679">
    <property type="entry name" value="DNA2/NAM7-like_C"/>
</dbReference>
<dbReference type="GO" id="GO:0005524">
    <property type="term" value="F:ATP binding"/>
    <property type="evidence" value="ECO:0007669"/>
    <property type="project" value="UniProtKB-KW"/>
</dbReference>
<organism evidence="6 7">
    <name type="scientific">Mollisia scopiformis</name>
    <name type="common">Conifer needle endophyte fungus</name>
    <name type="synonym">Phialocephala scopiformis</name>
    <dbReference type="NCBI Taxonomy" id="149040"/>
    <lineage>
        <taxon>Eukaryota</taxon>
        <taxon>Fungi</taxon>
        <taxon>Dikarya</taxon>
        <taxon>Ascomycota</taxon>
        <taxon>Pezizomycotina</taxon>
        <taxon>Leotiomycetes</taxon>
        <taxon>Helotiales</taxon>
        <taxon>Mollisiaceae</taxon>
        <taxon>Mollisia</taxon>
    </lineage>
</organism>
<keyword evidence="7" id="KW-1185">Reference proteome</keyword>
<dbReference type="InterPro" id="IPR050534">
    <property type="entry name" value="Coronavir_polyprotein_1ab"/>
</dbReference>
<keyword evidence="4" id="KW-0067">ATP-binding</keyword>
<feature type="domain" description="DNA2/NAM7 helicase-like C-terminal" evidence="5">
    <location>
        <begin position="20"/>
        <end position="122"/>
    </location>
</feature>
<evidence type="ECO:0000256" key="4">
    <source>
        <dbReference type="ARBA" id="ARBA00022840"/>
    </source>
</evidence>
<evidence type="ECO:0000256" key="3">
    <source>
        <dbReference type="ARBA" id="ARBA00022806"/>
    </source>
</evidence>
<keyword evidence="1" id="KW-0547">Nucleotide-binding</keyword>
<accession>A0A194XMB6</accession>
<dbReference type="InParanoid" id="A0A194XMB6"/>
<reference evidence="6 7" key="1">
    <citation type="submission" date="2015-10" db="EMBL/GenBank/DDBJ databases">
        <title>Full genome of DAOMC 229536 Phialocephala scopiformis, a fungal endophyte of spruce producing the potent anti-insectan compound rugulosin.</title>
        <authorList>
            <consortium name="DOE Joint Genome Institute"/>
            <person name="Walker A.K."/>
            <person name="Frasz S.L."/>
            <person name="Seifert K.A."/>
            <person name="Miller J.D."/>
            <person name="Mondo S.J."/>
            <person name="Labutti K."/>
            <person name="Lipzen A."/>
            <person name="Dockter R."/>
            <person name="Kennedy M."/>
            <person name="Grigoriev I.V."/>
            <person name="Spatafora J.W."/>
        </authorList>
    </citation>
    <scope>NUCLEOTIDE SEQUENCE [LARGE SCALE GENOMIC DNA]</scope>
    <source>
        <strain evidence="6 7">CBS 120377</strain>
    </source>
</reference>
<dbReference type="SUPFAM" id="SSF52540">
    <property type="entry name" value="P-loop containing nucleoside triphosphate hydrolases"/>
    <property type="match status" value="1"/>
</dbReference>
<dbReference type="OrthoDB" id="3561129at2759"/>
<dbReference type="AlphaFoldDB" id="A0A194XMB6"/>
<dbReference type="Gene3D" id="3.40.50.300">
    <property type="entry name" value="P-loop containing nucleotide triphosphate hydrolases"/>
    <property type="match status" value="1"/>
</dbReference>
<dbReference type="GO" id="GO:0043139">
    <property type="term" value="F:5'-3' DNA helicase activity"/>
    <property type="evidence" value="ECO:0007669"/>
    <property type="project" value="TreeGrafter"/>
</dbReference>
<proteinExistence type="predicted"/>
<evidence type="ECO:0000313" key="7">
    <source>
        <dbReference type="Proteomes" id="UP000070700"/>
    </source>
</evidence>
<dbReference type="KEGG" id="psco:LY89DRAFT_770516"/>